<keyword evidence="4 7" id="KW-0812">Transmembrane</keyword>
<evidence type="ECO:0000256" key="6">
    <source>
        <dbReference type="ARBA" id="ARBA00023237"/>
    </source>
</evidence>
<sequence>MGGLKSNSHSFKWNLLLIFSAVLILLFSVLSVVAQDRTGFKISGRARAVDAAGVILSVRGTKGGQAQTDQDGRFTMMLSALPDTLIFSAVGYQTRRLVVRTIDQVINVELASAAFHLADVQVNTGYQLLRPNETNGTVAVINSDQLNARGGSNLLDRLVGQSSGLLLNIGKTNPNNPQNKTNISIRGLGTINGPLDPLIVLDGFIYDGDISNLNPLDIENVSILKDASAASIWGARAGNGVIVITTKKGKFNQRYETAFSASVLVSALPDLFRSPQMGSADYIEVERTMFNSGYFDAQISSTPFSALTPAVEVLLAKRNGTLTARAAENALNRLKGIDSRQSYLDEFYTHALTQQYGLNLKGGDSKHAFGLSVSYDRSLGETYAASDKVNISLSNDFKVTDRLSLSTKVYFTANKRASGRPAFGSLTTAGRVIPYLEFRDGTGNALPVAIAYRSLYTDTAGSGKLLDWKYYPADDYLHRTNKTAQQEIFATAALKYRLLPGLNLDLSYQYQRQRSDGELLSDEQSYDARNLINSYSQLNRATGVVRYIVPRGGVLNSSDAQQSSATARAQLSLMRTFGKHQLNAILGGEARQTDASSASLTQYGYTADPLTFVNVDLVNNYPDFLRGSTSAIGSGQFYTSTRYRFLSFYANGAYTYNCRYTVSGSIRRDGSNIFGVNTNDRWKPLWSAGLGWLLSGENFYKSALLPELRLKATFGYSGNVDLTKTALPIAAYASSPLTALLTSRISSINNPDLRWEQLSQLSLGADFSLKDKRLSGSVAYFIKKGTDLYGPAPYDYTGWGRTETLVRNVADMRGNGFELDLHTLNLHAGDFNWRTDGYFTYSVSKTVKYYSSTPNGLSQLLNTGTQITPIVGKPLYAVGALKWAGLDAGGNPQGYLAGQVSKDYRAILAEANATGANIVYYGSASPLYFGSLINTFSYGKLSLSVNISYKLGYYASKPTISYPGLVLNGNGHSDFALRWKHPRDELTTNVPSFVYPVDENRDFFYTSSEVNIIRADNIRLDYINLSYKVGLRRLKKVFRALEVFSSLQNGGILWRANKFGVDPDYTSNIPPSRSYLFGIRGNF</sequence>
<keyword evidence="2 7" id="KW-0813">Transport</keyword>
<dbReference type="InterPro" id="IPR023996">
    <property type="entry name" value="TonB-dep_OMP_SusC/RagA"/>
</dbReference>
<evidence type="ECO:0000256" key="5">
    <source>
        <dbReference type="ARBA" id="ARBA00023136"/>
    </source>
</evidence>
<comment type="similarity">
    <text evidence="7">Belongs to the TonB-dependent receptor family.</text>
</comment>
<evidence type="ECO:0000256" key="1">
    <source>
        <dbReference type="ARBA" id="ARBA00004571"/>
    </source>
</evidence>
<keyword evidence="5 7" id="KW-0472">Membrane</keyword>
<evidence type="ECO:0000313" key="9">
    <source>
        <dbReference type="EMBL" id="XBO46394.1"/>
    </source>
</evidence>
<dbReference type="NCBIfam" id="TIGR04057">
    <property type="entry name" value="SusC_RagA_signa"/>
    <property type="match status" value="1"/>
</dbReference>
<dbReference type="NCBIfam" id="TIGR04056">
    <property type="entry name" value="OMP_RagA_SusC"/>
    <property type="match status" value="1"/>
</dbReference>
<dbReference type="PROSITE" id="PS52016">
    <property type="entry name" value="TONB_DEPENDENT_REC_3"/>
    <property type="match status" value="1"/>
</dbReference>
<dbReference type="Gene3D" id="2.170.130.10">
    <property type="entry name" value="TonB-dependent receptor, plug domain"/>
    <property type="match status" value="1"/>
</dbReference>
<proteinExistence type="inferred from homology"/>
<evidence type="ECO:0000259" key="8">
    <source>
        <dbReference type="Pfam" id="PF07715"/>
    </source>
</evidence>
<dbReference type="InterPro" id="IPR039426">
    <property type="entry name" value="TonB-dep_rcpt-like"/>
</dbReference>
<dbReference type="SUPFAM" id="SSF49464">
    <property type="entry name" value="Carboxypeptidase regulatory domain-like"/>
    <property type="match status" value="1"/>
</dbReference>
<dbReference type="EMBL" id="CP157485">
    <property type="protein sequence ID" value="XBO46394.1"/>
    <property type="molecule type" value="Genomic_DNA"/>
</dbReference>
<dbReference type="InterPro" id="IPR023997">
    <property type="entry name" value="TonB-dep_OMP_SusC/RagA_CS"/>
</dbReference>
<dbReference type="RefSeq" id="WP_406823942.1">
    <property type="nucleotide sequence ID" value="NZ_CP157485.1"/>
</dbReference>
<dbReference type="SUPFAM" id="SSF56935">
    <property type="entry name" value="Porins"/>
    <property type="match status" value="1"/>
</dbReference>
<evidence type="ECO:0000256" key="7">
    <source>
        <dbReference type="PROSITE-ProRule" id="PRU01360"/>
    </source>
</evidence>
<dbReference type="Pfam" id="PF07715">
    <property type="entry name" value="Plug"/>
    <property type="match status" value="1"/>
</dbReference>
<dbReference type="InterPro" id="IPR008969">
    <property type="entry name" value="CarboxyPept-like_regulatory"/>
</dbReference>
<protein>
    <submittedName>
        <fullName evidence="9">SusC/RagA family TonB-linked outer membrane protein</fullName>
    </submittedName>
</protein>
<keyword evidence="6 7" id="KW-0998">Cell outer membrane</keyword>
<evidence type="ECO:0000256" key="2">
    <source>
        <dbReference type="ARBA" id="ARBA00022448"/>
    </source>
</evidence>
<dbReference type="InterPro" id="IPR037066">
    <property type="entry name" value="Plug_dom_sf"/>
</dbReference>
<comment type="subcellular location">
    <subcellularLocation>
        <location evidence="1 7">Cell outer membrane</location>
        <topology evidence="1 7">Multi-pass membrane protein</topology>
    </subcellularLocation>
</comment>
<keyword evidence="3 7" id="KW-1134">Transmembrane beta strand</keyword>
<dbReference type="GO" id="GO:0009279">
    <property type="term" value="C:cell outer membrane"/>
    <property type="evidence" value="ECO:0007669"/>
    <property type="project" value="UniProtKB-SubCell"/>
</dbReference>
<dbReference type="Gene3D" id="2.40.170.20">
    <property type="entry name" value="TonB-dependent receptor, beta-barrel domain"/>
    <property type="match status" value="1"/>
</dbReference>
<accession>A0AAU7K237</accession>
<evidence type="ECO:0000256" key="3">
    <source>
        <dbReference type="ARBA" id="ARBA00022452"/>
    </source>
</evidence>
<name>A0AAU7K237_9SPHI</name>
<dbReference type="InterPro" id="IPR036942">
    <property type="entry name" value="Beta-barrel_TonB_sf"/>
</dbReference>
<gene>
    <name evidence="9" type="ORF">ABEG20_13960</name>
</gene>
<dbReference type="InterPro" id="IPR012910">
    <property type="entry name" value="Plug_dom"/>
</dbReference>
<organism evidence="9">
    <name type="scientific">Pedobacter sp. KACC 23697</name>
    <dbReference type="NCBI Taxonomy" id="3149230"/>
    <lineage>
        <taxon>Bacteria</taxon>
        <taxon>Pseudomonadati</taxon>
        <taxon>Bacteroidota</taxon>
        <taxon>Sphingobacteriia</taxon>
        <taxon>Sphingobacteriales</taxon>
        <taxon>Sphingobacteriaceae</taxon>
        <taxon>Pedobacter</taxon>
    </lineage>
</organism>
<feature type="domain" description="TonB-dependent receptor plug" evidence="8">
    <location>
        <begin position="132"/>
        <end position="241"/>
    </location>
</feature>
<reference evidence="9" key="1">
    <citation type="submission" date="2024-05" db="EMBL/GenBank/DDBJ databases">
        <authorList>
            <person name="Kim S."/>
            <person name="Heo J."/>
            <person name="Choi H."/>
            <person name="Choi Y."/>
            <person name="Kwon S.-W."/>
            <person name="Kim Y."/>
        </authorList>
    </citation>
    <scope>NUCLEOTIDE SEQUENCE</scope>
    <source>
        <strain evidence="9">KACC 23697</strain>
    </source>
</reference>
<evidence type="ECO:0000256" key="4">
    <source>
        <dbReference type="ARBA" id="ARBA00022692"/>
    </source>
</evidence>
<dbReference type="AlphaFoldDB" id="A0AAU7K237"/>